<evidence type="ECO:0000259" key="3">
    <source>
        <dbReference type="PROSITE" id="PS50940"/>
    </source>
</evidence>
<feature type="compositionally biased region" description="Polar residues" evidence="1">
    <location>
        <begin position="713"/>
        <end position="742"/>
    </location>
</feature>
<feature type="region of interest" description="Disordered" evidence="1">
    <location>
        <begin position="1492"/>
        <end position="1512"/>
    </location>
</feature>
<dbReference type="InterPro" id="IPR002557">
    <property type="entry name" value="Chitin-bd_dom"/>
</dbReference>
<feature type="region of interest" description="Disordered" evidence="1">
    <location>
        <begin position="194"/>
        <end position="274"/>
    </location>
</feature>
<feature type="region of interest" description="Disordered" evidence="1">
    <location>
        <begin position="1611"/>
        <end position="1701"/>
    </location>
</feature>
<evidence type="ECO:0000256" key="2">
    <source>
        <dbReference type="SAM" id="SignalP"/>
    </source>
</evidence>
<feature type="region of interest" description="Disordered" evidence="1">
    <location>
        <begin position="345"/>
        <end position="456"/>
    </location>
</feature>
<feature type="compositionally biased region" description="Polar residues" evidence="1">
    <location>
        <begin position="298"/>
        <end position="308"/>
    </location>
</feature>
<organism evidence="4">
    <name type="scientific">Cuerna arida</name>
    <dbReference type="NCBI Taxonomy" id="1464854"/>
    <lineage>
        <taxon>Eukaryota</taxon>
        <taxon>Metazoa</taxon>
        <taxon>Ecdysozoa</taxon>
        <taxon>Arthropoda</taxon>
        <taxon>Hexapoda</taxon>
        <taxon>Insecta</taxon>
        <taxon>Pterygota</taxon>
        <taxon>Neoptera</taxon>
        <taxon>Paraneoptera</taxon>
        <taxon>Hemiptera</taxon>
        <taxon>Auchenorrhyncha</taxon>
        <taxon>Membracoidea</taxon>
        <taxon>Cicadellidae</taxon>
        <taxon>Cicadellinae</taxon>
        <taxon>Proconiini</taxon>
        <taxon>Cuerna</taxon>
    </lineage>
</organism>
<feature type="region of interest" description="Disordered" evidence="1">
    <location>
        <begin position="798"/>
        <end position="817"/>
    </location>
</feature>
<feature type="region of interest" description="Disordered" evidence="1">
    <location>
        <begin position="853"/>
        <end position="879"/>
    </location>
</feature>
<feature type="compositionally biased region" description="Polar residues" evidence="1">
    <location>
        <begin position="436"/>
        <end position="456"/>
    </location>
</feature>
<feature type="compositionally biased region" description="Polar residues" evidence="1">
    <location>
        <begin position="237"/>
        <end position="250"/>
    </location>
</feature>
<feature type="compositionally biased region" description="Low complexity" evidence="1">
    <location>
        <begin position="1645"/>
        <end position="1655"/>
    </location>
</feature>
<feature type="region of interest" description="Disordered" evidence="1">
    <location>
        <begin position="1338"/>
        <end position="1366"/>
    </location>
</feature>
<feature type="compositionally biased region" description="Low complexity" evidence="1">
    <location>
        <begin position="411"/>
        <end position="435"/>
    </location>
</feature>
<sequence length="1725" mass="192240">MRQSSPLLWAGLFSCLWMSSLAGFKELRLPVPTSETIAAVAREMRATSFEESIETDSEPAETGRRVQRKLVTGVEDLGDNMEYQEYQGVMGRPGVDFPVLPSIPSTSFSCRAVRKPGYYADLDTDCQVFHICDGGRKISFLCPNGTIFRQSHLICDWWFRVDCGKSVEQYEESAEQLAADQRIYKERAEAISRAMNKGTQSDVSISSSPQPPPPRREESRQRFRSETRIDAPAFATARQNFENRQNTRKQGSFVRRQQKSQTGTSFDSNQDQNLNQLQYKSSEEIREINTGVEEKEQQVLSETASFASSRGGRFGNQLLQNQFLTPSSQQINSFIPTSVSPSNINLLSQSSPSKSQTESNFQSSQQQQSISTENSYISSQTTPLPFKPNTQQAPVPPSRNLRPEGRLLPTSSQNNNFRPSSSQNNFFRNSKSSNNAQNGRSTKQPTYRTSPNSAINQIGLSTPDISKNEFIQINSLQTPPPLQSNFARPSPDLIPPETSQVSIQNNNFLNTRKQVNTASPNQYNKDNGNFNRNRFSTSTTTRQLFPSSVNSFSSPTTVSPFDETVSQRRQKQRRFTSTTQKPVFTVKFRPSKAFSYVELERTQTTPETTTTPSSVQPITTIQQDFSSPLDNQLSINSSTKEPFTSISSISYEIATSPENRQQSSVNTAEDGQYDTTETYFPENKYETEWAPTRSQTGSDISSYGSSLTTSNSVTKDTQYSSEVTKSSFEDQQSTQQMVSHTNEASRLDKLDSFSNIDPAEINLLPSERKPKSRPDLIIPESSGPNALHTLALYYATSESDSGTTPAYSSGDTLSPQAERDVELRNDNVVPISNSDDVQKIVIVKQKSKVSDEILLRSHSGSPDNESEIDDTQSKVESSDALKDLSSVLTKATKDSYSMLFNETTVEHIHADNKTCTDDDDTYDLDIAKETSPDKELDFKNDAKNDLESEQSRGIVQPTQSAKKTSRLFSSLDDLPDELKLRDSTDLRELAQVFSRALSAYLEDPDSFRRILSEVRPTEPTSSNTQTTTLVLEENDDEVLDFSDASVTGPRLIHNSLNIPRNSEDSINALDIEKINDLAKGENNTKISQDIALPSDSAENTDYQAYTTTNPTSIAVDINLLSRNTNIKNAKALEEESYFPTAGGVDDQSRPRYGGFHNNSVNFDDKPYGSDVSESATGKPITVTTYVTERSTLGTTIDESGGLEFFNNNLSTVSSNQIELESIPDQLGIVPAEAINSLVDHDKDCNIPTHSHESDFDNDNVSFDIQKNNKPSSDEEDIYDRNTGEEKVLVASGSQSFVSRDNIVRLIGSKQNIDYKPNSDKPLNSNQILTQSTQTITQLQSTTPVNNRGSVRFGPPTSADRSDISSFRRRPLKEVTFQNVNLGNGVTLERTKTIRYSTPEIRDIYRSTISPTVPEGGINPLSINEQLGFVSEEVESTTKYPSTQSLRSRNMVRATTYHPSSSQKSDYPDPRGSLRDSWQWNAETSNDLETTKILDNLSGTPPNINSNNTSRSGKDYQSYSFSTFASTLLPPNVTMETAEESMLEQKAEEIFGKLNKTSADMLMNVMNQAESNMTVRRLVLLLVADRNGRERKSYEESRAQLIQALLKTSEKMDDHTSSLEHTTEYQSDNQSNKKSGRTRNRGRNLSTSSTTSFTTTQNTRERGSKIFRDTQPDALTSSSPEQKPEPQYLRSPNLFPSNPSVTFGADPDARAVELLKSLYNLAARWG</sequence>
<dbReference type="InterPro" id="IPR036508">
    <property type="entry name" value="Chitin-bd_dom_sf"/>
</dbReference>
<protein>
    <recommendedName>
        <fullName evidence="3">Chitin-binding type-2 domain-containing protein</fullName>
    </recommendedName>
</protein>
<feature type="compositionally biased region" description="Polar residues" evidence="1">
    <location>
        <begin position="376"/>
        <end position="393"/>
    </location>
</feature>
<feature type="compositionally biased region" description="Polar residues" evidence="1">
    <location>
        <begin position="1258"/>
        <end position="1270"/>
    </location>
</feature>
<dbReference type="SMART" id="SM00494">
    <property type="entry name" value="ChtBD2"/>
    <property type="match status" value="1"/>
</dbReference>
<feature type="compositionally biased region" description="Basic and acidic residues" evidence="1">
    <location>
        <begin position="214"/>
        <end position="229"/>
    </location>
</feature>
<feature type="region of interest" description="Disordered" evidence="1">
    <location>
        <begin position="546"/>
        <end position="577"/>
    </location>
</feature>
<proteinExistence type="predicted"/>
<evidence type="ECO:0000256" key="1">
    <source>
        <dbReference type="SAM" id="MobiDB-lite"/>
    </source>
</evidence>
<dbReference type="PANTHER" id="PTHR22933:SF43">
    <property type="entry name" value="LP10131P"/>
    <property type="match status" value="1"/>
</dbReference>
<reference evidence="4" key="1">
    <citation type="submission" date="2015-11" db="EMBL/GenBank/DDBJ databases">
        <title>De novo transcriptome assembly of four potential Pierce s Disease insect vectors from Arizona vineyards.</title>
        <authorList>
            <person name="Tassone E.E."/>
        </authorList>
    </citation>
    <scope>NUCLEOTIDE SEQUENCE</scope>
</reference>
<feature type="compositionally biased region" description="Polar residues" evidence="1">
    <location>
        <begin position="259"/>
        <end position="268"/>
    </location>
</feature>
<feature type="region of interest" description="Disordered" evidence="1">
    <location>
        <begin position="1250"/>
        <end position="1279"/>
    </location>
</feature>
<feature type="compositionally biased region" description="Basic and acidic residues" evidence="1">
    <location>
        <begin position="1658"/>
        <end position="1670"/>
    </location>
</feature>
<feature type="signal peptide" evidence="2">
    <location>
        <begin position="1"/>
        <end position="22"/>
    </location>
</feature>
<feature type="compositionally biased region" description="Polar residues" evidence="1">
    <location>
        <begin position="1496"/>
        <end position="1512"/>
    </location>
</feature>
<dbReference type="PROSITE" id="PS50940">
    <property type="entry name" value="CHIT_BIND_II"/>
    <property type="match status" value="1"/>
</dbReference>
<dbReference type="GO" id="GO:0005576">
    <property type="term" value="C:extracellular region"/>
    <property type="evidence" value="ECO:0007669"/>
    <property type="project" value="InterPro"/>
</dbReference>
<dbReference type="GO" id="GO:0008061">
    <property type="term" value="F:chitin binding"/>
    <property type="evidence" value="ECO:0007669"/>
    <property type="project" value="InterPro"/>
</dbReference>
<feature type="domain" description="Chitin-binding type-2" evidence="3">
    <location>
        <begin position="107"/>
        <end position="165"/>
    </location>
</feature>
<keyword evidence="2" id="KW-0732">Signal</keyword>
<feature type="compositionally biased region" description="Polar residues" evidence="1">
    <location>
        <begin position="798"/>
        <end position="815"/>
    </location>
</feature>
<feature type="compositionally biased region" description="Low complexity" evidence="1">
    <location>
        <begin position="348"/>
        <end position="375"/>
    </location>
</feature>
<feature type="compositionally biased region" description="Polar residues" evidence="1">
    <location>
        <begin position="1436"/>
        <end position="1447"/>
    </location>
</feature>
<dbReference type="EMBL" id="GECZ01005867">
    <property type="protein sequence ID" value="JAS63902.1"/>
    <property type="molecule type" value="Transcribed_RNA"/>
</dbReference>
<dbReference type="Pfam" id="PF01607">
    <property type="entry name" value="CBM_14"/>
    <property type="match status" value="1"/>
</dbReference>
<dbReference type="SUPFAM" id="SSF57625">
    <property type="entry name" value="Invertebrate chitin-binding proteins"/>
    <property type="match status" value="1"/>
</dbReference>
<feature type="region of interest" description="Disordered" evidence="1">
    <location>
        <begin position="690"/>
        <end position="752"/>
    </location>
</feature>
<feature type="region of interest" description="Disordered" evidence="1">
    <location>
        <begin position="291"/>
        <end position="313"/>
    </location>
</feature>
<dbReference type="PANTHER" id="PTHR22933">
    <property type="entry name" value="FI18007P1-RELATED"/>
    <property type="match status" value="1"/>
</dbReference>
<feature type="region of interest" description="Disordered" evidence="1">
    <location>
        <begin position="1433"/>
        <end position="1476"/>
    </location>
</feature>
<dbReference type="PROSITE" id="PS51257">
    <property type="entry name" value="PROKAR_LIPOPROTEIN"/>
    <property type="match status" value="1"/>
</dbReference>
<feature type="compositionally biased region" description="Basic and acidic residues" evidence="1">
    <location>
        <begin position="1611"/>
        <end position="1622"/>
    </location>
</feature>
<evidence type="ECO:0000313" key="4">
    <source>
        <dbReference type="EMBL" id="JAS63902.1"/>
    </source>
</evidence>
<feature type="compositionally biased region" description="Polar residues" evidence="1">
    <location>
        <begin position="1623"/>
        <end position="1632"/>
    </location>
</feature>
<feature type="compositionally biased region" description="Low complexity" evidence="1">
    <location>
        <begin position="694"/>
        <end position="712"/>
    </location>
</feature>
<feature type="compositionally biased region" description="Polar residues" evidence="1">
    <location>
        <begin position="546"/>
        <end position="559"/>
    </location>
</feature>
<gene>
    <name evidence="4" type="ORF">g.31869</name>
</gene>
<name>A0A1B6GN83_9HEMI</name>
<accession>A0A1B6GN83</accession>
<dbReference type="Gene3D" id="2.170.140.10">
    <property type="entry name" value="Chitin binding domain"/>
    <property type="match status" value="1"/>
</dbReference>
<feature type="chain" id="PRO_5008583690" description="Chitin-binding type-2 domain-containing protein" evidence="2">
    <location>
        <begin position="23"/>
        <end position="1725"/>
    </location>
</feature>
<dbReference type="InterPro" id="IPR052976">
    <property type="entry name" value="Scoloptoxin-like"/>
</dbReference>